<evidence type="ECO:0000313" key="2">
    <source>
        <dbReference type="Proteomes" id="UP001562065"/>
    </source>
</evidence>
<dbReference type="EMBL" id="JBGCUO010000001">
    <property type="protein sequence ID" value="MEY1661373.1"/>
    <property type="molecule type" value="Genomic_DNA"/>
</dbReference>
<evidence type="ECO:0008006" key="3">
    <source>
        <dbReference type="Google" id="ProtNLM"/>
    </source>
</evidence>
<evidence type="ECO:0000313" key="1">
    <source>
        <dbReference type="EMBL" id="MEY1661373.1"/>
    </source>
</evidence>
<dbReference type="PROSITE" id="PS51257">
    <property type="entry name" value="PROKAR_LIPOPROTEIN"/>
    <property type="match status" value="1"/>
</dbReference>
<dbReference type="Proteomes" id="UP001562065">
    <property type="component" value="Unassembled WGS sequence"/>
</dbReference>
<dbReference type="RefSeq" id="WP_369454630.1">
    <property type="nucleotide sequence ID" value="NZ_JBGCUO010000001.1"/>
</dbReference>
<sequence>MGIRWVLWWAGLLLLTGCQGPLQNWTDEKLGYGTREERLTGLLISADRSQLVLLTGDADYVLDIDPELAERLRNPPRPEHMRLSRMDVDRRGRSHITLSLIPVQTPRVTKTLHDTPTRSQPKPPMPANALARLSTELVLPTLPTSSEPEPSPLQQHFELSGRRYQSSGVQVPEALAHPSHLWVYLEPGRGRAATRTATSPVLALADGTLIIAGATLMVVTITAVWAVGCSSAHVRGWFTGKPTPDIC</sequence>
<keyword evidence="2" id="KW-1185">Reference proteome</keyword>
<comment type="caution">
    <text evidence="1">The sequence shown here is derived from an EMBL/GenBank/DDBJ whole genome shotgun (WGS) entry which is preliminary data.</text>
</comment>
<name>A0ABV4AEV3_9GAMM</name>
<reference evidence="1 2" key="1">
    <citation type="submission" date="2024-07" db="EMBL/GenBank/DDBJ databases">
        <authorList>
            <person name="Ren Q."/>
        </authorList>
    </citation>
    <scope>NUCLEOTIDE SEQUENCE [LARGE SCALE GENOMIC DNA]</scope>
    <source>
        <strain evidence="1 2">REN37</strain>
    </source>
</reference>
<protein>
    <recommendedName>
        <fullName evidence="3">Lipoprotein</fullName>
    </recommendedName>
</protein>
<gene>
    <name evidence="1" type="ORF">AB5I84_04335</name>
</gene>
<accession>A0ABV4AEV3</accession>
<proteinExistence type="predicted"/>
<organism evidence="1 2">
    <name type="scientific">Isoalcanivorax beigongshangi</name>
    <dbReference type="NCBI Taxonomy" id="3238810"/>
    <lineage>
        <taxon>Bacteria</taxon>
        <taxon>Pseudomonadati</taxon>
        <taxon>Pseudomonadota</taxon>
        <taxon>Gammaproteobacteria</taxon>
        <taxon>Oceanospirillales</taxon>
        <taxon>Alcanivoracaceae</taxon>
        <taxon>Isoalcanivorax</taxon>
    </lineage>
</organism>